<evidence type="ECO:0000313" key="3">
    <source>
        <dbReference type="EMBL" id="GHB96403.1"/>
    </source>
</evidence>
<reference evidence="3" key="1">
    <citation type="journal article" date="2014" name="Int. J. Syst. Evol. Microbiol.">
        <title>Complete genome sequence of Corynebacterium casei LMG S-19264T (=DSM 44701T), isolated from a smear-ripened cheese.</title>
        <authorList>
            <consortium name="US DOE Joint Genome Institute (JGI-PGF)"/>
            <person name="Walter F."/>
            <person name="Albersmeier A."/>
            <person name="Kalinowski J."/>
            <person name="Ruckert C."/>
        </authorList>
    </citation>
    <scope>NUCLEOTIDE SEQUENCE</scope>
    <source>
        <strain evidence="3">KCTC 12870</strain>
    </source>
</reference>
<feature type="chain" id="PRO_5035144510" description="Dystroglycan-type cadherin-like domain-containing protein" evidence="1">
    <location>
        <begin position="26"/>
        <end position="1627"/>
    </location>
</feature>
<feature type="signal peptide" evidence="1">
    <location>
        <begin position="1"/>
        <end position="25"/>
    </location>
</feature>
<name>A0A8J3DID4_9BACT</name>
<dbReference type="Proteomes" id="UP000642829">
    <property type="component" value="Unassembled WGS sequence"/>
</dbReference>
<dbReference type="InterPro" id="IPR035986">
    <property type="entry name" value="PKD_dom_sf"/>
</dbReference>
<keyword evidence="4" id="KW-1185">Reference proteome</keyword>
<dbReference type="InterPro" id="IPR006644">
    <property type="entry name" value="Cadg"/>
</dbReference>
<dbReference type="Pfam" id="PF17957">
    <property type="entry name" value="Big_7"/>
    <property type="match status" value="1"/>
</dbReference>
<dbReference type="InterPro" id="IPR044060">
    <property type="entry name" value="Bacterial_rp_domain"/>
</dbReference>
<reference evidence="3" key="2">
    <citation type="submission" date="2020-09" db="EMBL/GenBank/DDBJ databases">
        <authorList>
            <person name="Sun Q."/>
            <person name="Kim S."/>
        </authorList>
    </citation>
    <scope>NUCLEOTIDE SEQUENCE</scope>
    <source>
        <strain evidence="3">KCTC 12870</strain>
    </source>
</reference>
<proteinExistence type="predicted"/>
<dbReference type="RefSeq" id="WP_189512572.1">
    <property type="nucleotide sequence ID" value="NZ_BMXG01000005.1"/>
</dbReference>
<sequence>MNSAWSFSKFLFFLSLLTASGAAYAAVPVVDSPANPQGEVGVAFNYTITASGGPIVVYGASGMPSWLSRSGANISGTPTVAGDYIFNVFATNDLDETSEAYPVTVSVLDPAPVITSALSVNTLVNEPFSYTIVATNNPTSYGAVGLGALGLSIDGNTGIISGTPTASGSFDVVISATNATGSDSDTLTISVLDTQLPVITSSTTASGTEEVAFTYQISASNNPTSYGVTGLNAISGLVFSTQTGLISGTPTTTGVFNLTISASNDFGDDTENLTITIDELVVAPVIVSSLNAEGFVGTAFNYTISALNTPTSYGVVGLGAIGGLNFNTDTGVISGVPTTPGSYGVSISATNSAGMDSAQLTITVSDAEPPVITSLAAASGVINQNFNYQITATNTPTSFDADGLDDIGGLIISPATGLISGLPTNSGVFTVTVSASNAFGTDTLDVVITIDEIIPVITSSTTAAGVVGRAFNYQITAINSPTLFDATGIAAIGGLSIDVDTGLISGFPVNSGTFTVSVEASNTAGSDFQDVTITVFGAAPTITITSPTSGQTINGNFASFNVTASIIASTGNTVSNAQVFVDGVVFAQLTNVGGNSYQANLPIGFDPSFFEVTGGNHVIQVRAYQSDGAFFDSSITDFEITPVIDVIYPLTNTTIPLMTAGDSFLIAKIGTNQFDTAVARLNGPGVFEDVTGVAQGNNVYAFFVSNDVSNSGTYTITLTVTDIEGNTVTKNLGFTMVSNGGDPSIRITSPANGFITDQFIPAIIQIPAGDYLGGDVGSFVNPETTGSGYLRRNTKFGTVRLSGVDNGAGGFITVTYTIENGKILKIDSVTGTVASNNGIVLDSVNFPGIVGDFEMFAEASSPNSQIVSVEYFVNGVSQGVIAAPGPYNTRFPGRVINGSWAPEVGTYQVFAIATDALGRTGIANPIVFSVRAFDYPVVDLIQPDGPITVDLGELVDFSATVDSNRQVAKVEFIRQYTDPTTGQDISELLGQATRQSTAEGDVYVLSTSFSAVGVSSVYAEATTIENDVAQSLPVQVTASASSVVAIDFLEPLVDTNVGTGDSIDFEFEASSTYGSVDLVEVIVNGVTEASLNAEPYTFTRLFSTPGTFTVRATATNSIGIQATTAPLTVTVSDANPLISDSDFITQTYVDLLFRSPTALELSDAQAAMAGGQTRGTFISNLMKNSTSSIAPYQTAQIYRTMVGDWLDYDDLETEWTSFNSLGIDSYAASLYGLFSQKYPQINIIPPTPIDPQGTSQTDPTLLAQNYYVNALIKNKYGVQSTTFSQTVVGIALYNASVGGVVNGNTEASLALTSNTNGIYDPSVGKWYSTAFPGAANAEGQTWGYHLPDLYFNNRVRVAQLIAGLLRREPTDAEVKAAANKGQFNLANYAQSLVDSAEYAARFTSTYNLTVSTNGSGSVTINPEQYDPQNPTELLYVSGSLVTLTAVPGDGSKFNGWTGSTVSSSNPLVVTITADTSLVANFSVIPVTVSTASVIATKMAEKGVTDPTSINPSIDYDGDGATNLEEFVFGTDSTSDNSKPVFVPSIDGDNLVVEVLVLNESELPDDMTILFECNQTLSASGWTSVPSGQISAAGVSQANVPTGYQRIRVTLPLSSNCSFLRGRIVVTN</sequence>
<keyword evidence="1" id="KW-0732">Signal</keyword>
<evidence type="ECO:0000313" key="4">
    <source>
        <dbReference type="Proteomes" id="UP000642829"/>
    </source>
</evidence>
<dbReference type="GO" id="GO:0005509">
    <property type="term" value="F:calcium ion binding"/>
    <property type="evidence" value="ECO:0007669"/>
    <property type="project" value="InterPro"/>
</dbReference>
<dbReference type="SUPFAM" id="SSF49299">
    <property type="entry name" value="PKD domain"/>
    <property type="match status" value="1"/>
</dbReference>
<dbReference type="SMART" id="SM00736">
    <property type="entry name" value="CADG"/>
    <property type="match status" value="1"/>
</dbReference>
<gene>
    <name evidence="3" type="ORF">GCM10007047_10290</name>
</gene>
<dbReference type="InterPro" id="IPR015919">
    <property type="entry name" value="Cadherin-like_sf"/>
</dbReference>
<evidence type="ECO:0000256" key="1">
    <source>
        <dbReference type="SAM" id="SignalP"/>
    </source>
</evidence>
<dbReference type="Pfam" id="PF18998">
    <property type="entry name" value="Flg_new_2"/>
    <property type="match status" value="1"/>
</dbReference>
<dbReference type="SUPFAM" id="SSF49313">
    <property type="entry name" value="Cadherin-like"/>
    <property type="match status" value="6"/>
</dbReference>
<feature type="domain" description="Dystroglycan-type cadherin-like" evidence="2">
    <location>
        <begin position="112"/>
        <end position="198"/>
    </location>
</feature>
<dbReference type="GO" id="GO:0016020">
    <property type="term" value="C:membrane"/>
    <property type="evidence" value="ECO:0007669"/>
    <property type="project" value="InterPro"/>
</dbReference>
<dbReference type="Gene3D" id="2.60.40.10">
    <property type="entry name" value="Immunoglobulins"/>
    <property type="match status" value="9"/>
</dbReference>
<organism evidence="3 4">
    <name type="scientific">Cerasicoccus arenae</name>
    <dbReference type="NCBI Taxonomy" id="424488"/>
    <lineage>
        <taxon>Bacteria</taxon>
        <taxon>Pseudomonadati</taxon>
        <taxon>Verrucomicrobiota</taxon>
        <taxon>Opitutia</taxon>
        <taxon>Puniceicoccales</taxon>
        <taxon>Cerasicoccaceae</taxon>
        <taxon>Cerasicoccus</taxon>
    </lineage>
</organism>
<dbReference type="EMBL" id="BMXG01000005">
    <property type="protein sequence ID" value="GHB96403.1"/>
    <property type="molecule type" value="Genomic_DNA"/>
</dbReference>
<evidence type="ECO:0000259" key="2">
    <source>
        <dbReference type="SMART" id="SM00736"/>
    </source>
</evidence>
<accession>A0A8J3DID4</accession>
<dbReference type="InterPro" id="IPR013783">
    <property type="entry name" value="Ig-like_fold"/>
</dbReference>
<comment type="caution">
    <text evidence="3">The sequence shown here is derived from an EMBL/GenBank/DDBJ whole genome shotgun (WGS) entry which is preliminary data.</text>
</comment>
<protein>
    <recommendedName>
        <fullName evidence="2">Dystroglycan-type cadherin-like domain-containing protein</fullName>
    </recommendedName>
</protein>
<dbReference type="Pfam" id="PF05345">
    <property type="entry name" value="He_PIG"/>
    <property type="match status" value="6"/>
</dbReference>